<organism evidence="3 4">
    <name type="scientific">Allacma fusca</name>
    <dbReference type="NCBI Taxonomy" id="39272"/>
    <lineage>
        <taxon>Eukaryota</taxon>
        <taxon>Metazoa</taxon>
        <taxon>Ecdysozoa</taxon>
        <taxon>Arthropoda</taxon>
        <taxon>Hexapoda</taxon>
        <taxon>Collembola</taxon>
        <taxon>Symphypleona</taxon>
        <taxon>Sminthuridae</taxon>
        <taxon>Allacma</taxon>
    </lineage>
</organism>
<dbReference type="InterPro" id="IPR016130">
    <property type="entry name" value="Tyr_Pase_AS"/>
</dbReference>
<proteinExistence type="predicted"/>
<dbReference type="InterPro" id="IPR039802">
    <property type="entry name" value="MTMR14"/>
</dbReference>
<evidence type="ECO:0000256" key="1">
    <source>
        <dbReference type="SAM" id="MobiDB-lite"/>
    </source>
</evidence>
<dbReference type="GO" id="GO:0004438">
    <property type="term" value="F:phosphatidylinositol-3-phosphate phosphatase activity"/>
    <property type="evidence" value="ECO:0007669"/>
    <property type="project" value="InterPro"/>
</dbReference>
<evidence type="ECO:0000313" key="3">
    <source>
        <dbReference type="EMBL" id="CAG7815745.1"/>
    </source>
</evidence>
<sequence>MDVKPEEIQDLLEFFSKNTYKARDTQPKVHHVMKRCLDLFGVDYTYSIVSNVNGELSTNYPSSLVILEAEKREEDDLVGREDGNIDLNNFSSVRLSSSNGDHNNSVHSLSTISSASSRVGGLSVSYDGNPEVYKVKELFGKARFARCRARFPVPVILYNNKHICRSATLSGGPEIYGRSSFDYFFSGGTDYKLLEPDPTEDDAIVNETQSDWQLFDRVRSQDIRLLKTFQVQTIVDLMVEKKKVKFGVNVTSSEKVDKENRYGDFNLISLPYPGCEFFKQYRDNNYNGEELIFEWDQGHVDAHISVPNDQTSSALKLDWLQYRKWDLIRLTQNYLKLLLAYVKGGDNGLLIHCISGWDRTPLFVSLLRISLWADGAIHKSLSAEQILYLTLAYDWLLFGHNLEDRLSKGEEILFFCFYFLKHIYPAEFSVDCNLNDDDVSDDGTNPVESSNTRHDSDINLDGVLLDGEGCHTSPEGSNWSLNSCSSSQSSKSQDHPPTYFQVTQDSWDDCSGAQHIMNRELPTSCQLSSRIQSGVSSSFSTVGTNGQTNTNGLIANGQNHTSFSGVSTKPGGPLTPSFSPSASRGQTLIGNRHGRTSPVAVPVPNRGFHHQNRTDSNSSASIGSWQLITGIGSLKDAMSTSDPGSTYSHASRSSANDILECIEASESSCTLVEELLTPINSKPSSSSTLNGGGSRRDSKCIDDSLKDENVFLSSSLKHENGSLSDVLQEAARCKTLTEEAHSTLKRRDRLLQVRKRFYSTYAATIGQSRQSVNDSGSGLSVLIGNIATKVGIRAPIHHPHCQFEEVTNKFFDLLYIHSKMYLQLLRQGFTSRQKLQCCINILFCDQHK</sequence>
<feature type="region of interest" description="Disordered" evidence="1">
    <location>
        <begin position="590"/>
        <end position="621"/>
    </location>
</feature>
<reference evidence="3" key="1">
    <citation type="submission" date="2021-06" db="EMBL/GenBank/DDBJ databases">
        <authorList>
            <person name="Hodson N. C."/>
            <person name="Mongue J. A."/>
            <person name="Jaron S. K."/>
        </authorList>
    </citation>
    <scope>NUCLEOTIDE SEQUENCE</scope>
</reference>
<dbReference type="CDD" id="cd13213">
    <property type="entry name" value="PH-GRAM_MTMR14"/>
    <property type="match status" value="1"/>
</dbReference>
<dbReference type="EMBL" id="CAJVCH010352367">
    <property type="protein sequence ID" value="CAG7815745.1"/>
    <property type="molecule type" value="Genomic_DNA"/>
</dbReference>
<dbReference type="Pfam" id="PF06602">
    <property type="entry name" value="Myotub-related"/>
    <property type="match status" value="1"/>
</dbReference>
<accession>A0A8J2KJ02</accession>
<name>A0A8J2KJ02_9HEXA</name>
<keyword evidence="4" id="KW-1185">Reference proteome</keyword>
<comment type="caution">
    <text evidence="3">The sequence shown here is derived from an EMBL/GenBank/DDBJ whole genome shotgun (WGS) entry which is preliminary data.</text>
</comment>
<feature type="region of interest" description="Disordered" evidence="1">
    <location>
        <begin position="477"/>
        <end position="503"/>
    </location>
</feature>
<evidence type="ECO:0000313" key="4">
    <source>
        <dbReference type="Proteomes" id="UP000708208"/>
    </source>
</evidence>
<dbReference type="PANTHER" id="PTHR13524:SF2">
    <property type="entry name" value="MYOTUBULARIN-RELATED PROTEIN 14"/>
    <property type="match status" value="1"/>
</dbReference>
<feature type="compositionally biased region" description="Polar residues" evidence="1">
    <location>
        <begin position="680"/>
        <end position="689"/>
    </location>
</feature>
<dbReference type="InterPro" id="IPR010569">
    <property type="entry name" value="Myotubularin-like_Pase_dom"/>
</dbReference>
<feature type="compositionally biased region" description="Low complexity" evidence="1">
    <location>
        <begin position="477"/>
        <end position="491"/>
    </location>
</feature>
<evidence type="ECO:0000259" key="2">
    <source>
        <dbReference type="Pfam" id="PF06602"/>
    </source>
</evidence>
<dbReference type="PANTHER" id="PTHR13524">
    <property type="entry name" value="MYOTUBULARIN-RELATED"/>
    <property type="match status" value="1"/>
</dbReference>
<dbReference type="InterPro" id="IPR039803">
    <property type="entry name" value="MTMR14_PH-GRAM"/>
</dbReference>
<dbReference type="AlphaFoldDB" id="A0A8J2KJ02"/>
<feature type="domain" description="Myotubularin phosphatase" evidence="2">
    <location>
        <begin position="138"/>
        <end position="410"/>
    </location>
</feature>
<gene>
    <name evidence="3" type="ORF">AFUS01_LOCUS26407</name>
</gene>
<dbReference type="OrthoDB" id="2408718at2759"/>
<protein>
    <recommendedName>
        <fullName evidence="2">Myotubularin phosphatase domain-containing protein</fullName>
    </recommendedName>
</protein>
<feature type="region of interest" description="Disordered" evidence="1">
    <location>
        <begin position="680"/>
        <end position="701"/>
    </location>
</feature>
<dbReference type="PROSITE" id="PS00383">
    <property type="entry name" value="TYR_PHOSPHATASE_1"/>
    <property type="match status" value="1"/>
</dbReference>
<dbReference type="Proteomes" id="UP000708208">
    <property type="component" value="Unassembled WGS sequence"/>
</dbReference>